<evidence type="ECO:0000256" key="1">
    <source>
        <dbReference type="ARBA" id="ARBA00022741"/>
    </source>
</evidence>
<gene>
    <name evidence="8" type="ORF">ASZ90_018658</name>
</gene>
<dbReference type="Gene3D" id="3.30.450.20">
    <property type="entry name" value="PAS domain"/>
    <property type="match status" value="2"/>
</dbReference>
<dbReference type="Pfam" id="PF13188">
    <property type="entry name" value="PAS_8"/>
    <property type="match status" value="1"/>
</dbReference>
<proteinExistence type="predicted"/>
<evidence type="ECO:0000256" key="3">
    <source>
        <dbReference type="ARBA" id="ARBA00023015"/>
    </source>
</evidence>
<keyword evidence="1" id="KW-0547">Nucleotide-binding</keyword>
<evidence type="ECO:0000256" key="5">
    <source>
        <dbReference type="ARBA" id="ARBA00023163"/>
    </source>
</evidence>
<dbReference type="Gene3D" id="1.10.10.60">
    <property type="entry name" value="Homeodomain-like"/>
    <property type="match status" value="1"/>
</dbReference>
<accession>A0A0W8E5D9</accession>
<name>A0A0W8E5D9_9ZZZZ</name>
<evidence type="ECO:0000313" key="8">
    <source>
        <dbReference type="EMBL" id="KUG03879.1"/>
    </source>
</evidence>
<feature type="domain" description="Sigma-54 factor interaction" evidence="6">
    <location>
        <begin position="240"/>
        <end position="470"/>
    </location>
</feature>
<dbReference type="PROSITE" id="PS00676">
    <property type="entry name" value="SIGMA54_INTERACT_2"/>
    <property type="match status" value="1"/>
</dbReference>
<evidence type="ECO:0000259" key="7">
    <source>
        <dbReference type="PROSITE" id="PS50112"/>
    </source>
</evidence>
<dbReference type="PANTHER" id="PTHR32071:SF57">
    <property type="entry name" value="C4-DICARBOXYLATE TRANSPORT TRANSCRIPTIONAL REGULATORY PROTEIN DCTD"/>
    <property type="match status" value="1"/>
</dbReference>
<dbReference type="InterPro" id="IPR058031">
    <property type="entry name" value="AAA_lid_NorR"/>
</dbReference>
<keyword evidence="4" id="KW-0238">DNA-binding</keyword>
<dbReference type="InterPro" id="IPR025944">
    <property type="entry name" value="Sigma_54_int_dom_CS"/>
</dbReference>
<dbReference type="InterPro" id="IPR025943">
    <property type="entry name" value="Sigma_54_int_dom_ATP-bd_2"/>
</dbReference>
<dbReference type="Pfam" id="PF02954">
    <property type="entry name" value="HTH_8"/>
    <property type="match status" value="1"/>
</dbReference>
<keyword evidence="2" id="KW-0067">ATP-binding</keyword>
<organism evidence="8">
    <name type="scientific">hydrocarbon metagenome</name>
    <dbReference type="NCBI Taxonomy" id="938273"/>
    <lineage>
        <taxon>unclassified sequences</taxon>
        <taxon>metagenomes</taxon>
        <taxon>ecological metagenomes</taxon>
    </lineage>
</organism>
<dbReference type="Gene3D" id="3.40.50.300">
    <property type="entry name" value="P-loop containing nucleotide triphosphate hydrolases"/>
    <property type="match status" value="1"/>
</dbReference>
<dbReference type="SUPFAM" id="SSF46689">
    <property type="entry name" value="Homeodomain-like"/>
    <property type="match status" value="1"/>
</dbReference>
<dbReference type="GO" id="GO:0005524">
    <property type="term" value="F:ATP binding"/>
    <property type="evidence" value="ECO:0007669"/>
    <property type="project" value="UniProtKB-KW"/>
</dbReference>
<dbReference type="InterPro" id="IPR025662">
    <property type="entry name" value="Sigma_54_int_dom_ATP-bd_1"/>
</dbReference>
<dbReference type="SMART" id="SM00382">
    <property type="entry name" value="AAA"/>
    <property type="match status" value="1"/>
</dbReference>
<dbReference type="SMART" id="SM00091">
    <property type="entry name" value="PAS"/>
    <property type="match status" value="2"/>
</dbReference>
<dbReference type="Gene3D" id="1.10.8.60">
    <property type="match status" value="1"/>
</dbReference>
<dbReference type="SUPFAM" id="SSF55785">
    <property type="entry name" value="PYP-like sensor domain (PAS domain)"/>
    <property type="match status" value="1"/>
</dbReference>
<dbReference type="SUPFAM" id="SSF52540">
    <property type="entry name" value="P-loop containing nucleoside triphosphate hydrolases"/>
    <property type="match status" value="1"/>
</dbReference>
<dbReference type="InterPro" id="IPR002197">
    <property type="entry name" value="HTH_Fis"/>
</dbReference>
<dbReference type="GO" id="GO:0043565">
    <property type="term" value="F:sequence-specific DNA binding"/>
    <property type="evidence" value="ECO:0007669"/>
    <property type="project" value="InterPro"/>
</dbReference>
<dbReference type="InterPro" id="IPR002078">
    <property type="entry name" value="Sigma_54_int"/>
</dbReference>
<dbReference type="CDD" id="cd00009">
    <property type="entry name" value="AAA"/>
    <property type="match status" value="1"/>
</dbReference>
<dbReference type="Pfam" id="PF25601">
    <property type="entry name" value="AAA_lid_14"/>
    <property type="match status" value="1"/>
</dbReference>
<feature type="domain" description="PAS" evidence="7">
    <location>
        <begin position="17"/>
        <end position="63"/>
    </location>
</feature>
<dbReference type="GO" id="GO:0006355">
    <property type="term" value="P:regulation of DNA-templated transcription"/>
    <property type="evidence" value="ECO:0007669"/>
    <property type="project" value="InterPro"/>
</dbReference>
<keyword evidence="5" id="KW-0804">Transcription</keyword>
<dbReference type="Pfam" id="PF00158">
    <property type="entry name" value="Sigma54_activat"/>
    <property type="match status" value="1"/>
</dbReference>
<dbReference type="PRINTS" id="PR01590">
    <property type="entry name" value="HTHFIS"/>
</dbReference>
<reference evidence="8" key="1">
    <citation type="journal article" date="2015" name="Proc. Natl. Acad. Sci. U.S.A.">
        <title>Networks of energetic and metabolic interactions define dynamics in microbial communities.</title>
        <authorList>
            <person name="Embree M."/>
            <person name="Liu J.K."/>
            <person name="Al-Bassam M.M."/>
            <person name="Zengler K."/>
        </authorList>
    </citation>
    <scope>NUCLEOTIDE SEQUENCE</scope>
</reference>
<evidence type="ECO:0000256" key="4">
    <source>
        <dbReference type="ARBA" id="ARBA00023125"/>
    </source>
</evidence>
<dbReference type="InterPro" id="IPR035965">
    <property type="entry name" value="PAS-like_dom_sf"/>
</dbReference>
<dbReference type="AlphaFoldDB" id="A0A0W8E5D9"/>
<dbReference type="InterPro" id="IPR009057">
    <property type="entry name" value="Homeodomain-like_sf"/>
</dbReference>
<dbReference type="EMBL" id="LNQE01001865">
    <property type="protein sequence ID" value="KUG03879.1"/>
    <property type="molecule type" value="Genomic_DNA"/>
</dbReference>
<dbReference type="InterPro" id="IPR000014">
    <property type="entry name" value="PAS"/>
</dbReference>
<dbReference type="PROSITE" id="PS00688">
    <property type="entry name" value="SIGMA54_INTERACT_3"/>
    <property type="match status" value="1"/>
</dbReference>
<dbReference type="PANTHER" id="PTHR32071">
    <property type="entry name" value="TRANSCRIPTIONAL REGULATORY PROTEIN"/>
    <property type="match status" value="1"/>
</dbReference>
<dbReference type="PROSITE" id="PS50045">
    <property type="entry name" value="SIGMA54_INTERACT_4"/>
    <property type="match status" value="1"/>
</dbReference>
<sequence length="550" mass="62434">MSYKANMHALDLIMNPILHNVNEGVLITDTFQNVIFMNESAEKIFNIDSSSILGKHVDLLKPSLNFYEMISKRELYLQEKEFIKGNEVIIRKGLLEVNPNSFVCYAIFRVIDSFEDDQLNSLLQSPYEGIAVFDDHARFLWANEVCYKYFKCKSKEDLKDNLNSLIPHSTLRSSINEARPLFGRTISNSGRALDLVYLPIIRSNRTIGVIVKSTFSAFNPPYDSPREPNNGSARYSLEDIAGSNKDIIKQKKLAIKAARTTSTVLITGESGTGKEVFAHSIHNLSSRRKGPFIKVNCAAVPETLLESELFGYAEGAFTGARKEGKPGRFEQADNGTIFLDEIADMSMAMQGKLLRVLQERELERVGGVHSTRINVRVIAATNKNLNRLVKEQKFREDLYYRLNVVLLNLPPLRERKEDITVLSRVLLLRLNEQLGTNIKTINQDVLSCFQTHEWPGNIRELENVLERAVNFCEHDTITMEHLPEAMQASASKPAVPSAPTSLERHLQEREREAILQALENSAGNKSQAAKYLKIHRSALYRKMHKYNINY</sequence>
<keyword evidence="3" id="KW-0805">Transcription regulation</keyword>
<dbReference type="PROSITE" id="PS00675">
    <property type="entry name" value="SIGMA54_INTERACT_1"/>
    <property type="match status" value="1"/>
</dbReference>
<dbReference type="InterPro" id="IPR003593">
    <property type="entry name" value="AAA+_ATPase"/>
</dbReference>
<protein>
    <submittedName>
        <fullName evidence="8">Two component, sigma54 specific, transcriptional regulator, fis family</fullName>
    </submittedName>
</protein>
<comment type="caution">
    <text evidence="8">The sequence shown here is derived from an EMBL/GenBank/DDBJ whole genome shotgun (WGS) entry which is preliminary data.</text>
</comment>
<dbReference type="FunFam" id="3.40.50.300:FF:000006">
    <property type="entry name" value="DNA-binding transcriptional regulator NtrC"/>
    <property type="match status" value="1"/>
</dbReference>
<evidence type="ECO:0000259" key="6">
    <source>
        <dbReference type="PROSITE" id="PS50045"/>
    </source>
</evidence>
<evidence type="ECO:0000256" key="2">
    <source>
        <dbReference type="ARBA" id="ARBA00022840"/>
    </source>
</evidence>
<dbReference type="InterPro" id="IPR027417">
    <property type="entry name" value="P-loop_NTPase"/>
</dbReference>
<dbReference type="PROSITE" id="PS50112">
    <property type="entry name" value="PAS"/>
    <property type="match status" value="1"/>
</dbReference>